<dbReference type="GO" id="GO:0090141">
    <property type="term" value="P:positive regulation of mitochondrial fission"/>
    <property type="evidence" value="ECO:0007669"/>
    <property type="project" value="UniProtKB-UniRule"/>
</dbReference>
<dbReference type="Pfam" id="PF05644">
    <property type="entry name" value="Miff"/>
    <property type="match status" value="1"/>
</dbReference>
<dbReference type="GO" id="GO:0005777">
    <property type="term" value="C:peroxisome"/>
    <property type="evidence" value="ECO:0007669"/>
    <property type="project" value="UniProtKB-SubCell"/>
</dbReference>
<evidence type="ECO:0000313" key="11">
    <source>
        <dbReference type="EMBL" id="CAG4634880.1"/>
    </source>
</evidence>
<feature type="domain" description="Mff-like" evidence="10">
    <location>
        <begin position="12"/>
        <end position="173"/>
    </location>
</feature>
<feature type="transmembrane region" description="Helical" evidence="9">
    <location>
        <begin position="208"/>
        <end position="227"/>
    </location>
</feature>
<keyword evidence="5" id="KW-0175">Coiled coil</keyword>
<evidence type="ECO:0000256" key="6">
    <source>
        <dbReference type="ARBA" id="ARBA00023128"/>
    </source>
</evidence>
<dbReference type="GO" id="GO:0000266">
    <property type="term" value="P:mitochondrial fission"/>
    <property type="evidence" value="ECO:0007669"/>
    <property type="project" value="UniProtKB-UniRule"/>
</dbReference>
<comment type="similarity">
    <text evidence="1 9">Belongs to the Tango11 family.</text>
</comment>
<keyword evidence="3 9" id="KW-1000">Mitochondrion outer membrane</keyword>
<organism evidence="11">
    <name type="scientific">Alona affinis</name>
    <dbReference type="NCBI Taxonomy" id="381656"/>
    <lineage>
        <taxon>Eukaryota</taxon>
        <taxon>Metazoa</taxon>
        <taxon>Ecdysozoa</taxon>
        <taxon>Arthropoda</taxon>
        <taxon>Crustacea</taxon>
        <taxon>Branchiopoda</taxon>
        <taxon>Diplostraca</taxon>
        <taxon>Cladocera</taxon>
        <taxon>Anomopoda</taxon>
        <taxon>Chydoridae</taxon>
        <taxon>Alona</taxon>
    </lineage>
</organism>
<dbReference type="PANTHER" id="PTHR16501:SF6">
    <property type="entry name" value="TRANSPORT AND GOLGI ORGANIZATION PROTEIN 11"/>
    <property type="match status" value="1"/>
</dbReference>
<dbReference type="InterPro" id="IPR039433">
    <property type="entry name" value="Mff-like_dom"/>
</dbReference>
<evidence type="ECO:0000256" key="2">
    <source>
        <dbReference type="ARBA" id="ARBA00022692"/>
    </source>
</evidence>
<keyword evidence="7 9" id="KW-0472">Membrane</keyword>
<evidence type="ECO:0000256" key="7">
    <source>
        <dbReference type="ARBA" id="ARBA00023136"/>
    </source>
</evidence>
<dbReference type="InterPro" id="IPR008518">
    <property type="entry name" value="Mff/Tango-11"/>
</dbReference>
<dbReference type="GO" id="GO:0005741">
    <property type="term" value="C:mitochondrial outer membrane"/>
    <property type="evidence" value="ECO:0007669"/>
    <property type="project" value="UniProtKB-SubCell"/>
</dbReference>
<keyword evidence="8 9" id="KW-0576">Peroxisome</keyword>
<evidence type="ECO:0000256" key="5">
    <source>
        <dbReference type="ARBA" id="ARBA00023054"/>
    </source>
</evidence>
<comment type="subcellular location">
    <subcellularLocation>
        <location evidence="9">Mitochondrion outer membrane</location>
        <topology evidence="9">Single-pass type IV membrane protein</topology>
    </subcellularLocation>
    <subcellularLocation>
        <location evidence="9">Peroxisome</location>
    </subcellularLocation>
</comment>
<gene>
    <name evidence="11" type="primary">EOG090X08OG</name>
</gene>
<dbReference type="PANTHER" id="PTHR16501">
    <property type="entry name" value="TRANSPORT AND GOLGI ORGANIZATION PROTEIN 11"/>
    <property type="match status" value="1"/>
</dbReference>
<proteinExistence type="inferred from homology"/>
<evidence type="ECO:0000256" key="1">
    <source>
        <dbReference type="ARBA" id="ARBA00009806"/>
    </source>
</evidence>
<keyword evidence="6 9" id="KW-0496">Mitochondrion</keyword>
<evidence type="ECO:0000256" key="4">
    <source>
        <dbReference type="ARBA" id="ARBA00022989"/>
    </source>
</evidence>
<reference evidence="11" key="1">
    <citation type="submission" date="2021-04" db="EMBL/GenBank/DDBJ databases">
        <authorList>
            <person name="Cornetti L."/>
        </authorList>
    </citation>
    <scope>NUCLEOTIDE SEQUENCE</scope>
</reference>
<protein>
    <recommendedName>
        <fullName evidence="9">Mitochondrial fission factor</fullName>
    </recommendedName>
</protein>
<keyword evidence="2 9" id="KW-0812">Transmembrane</keyword>
<evidence type="ECO:0000256" key="8">
    <source>
        <dbReference type="ARBA" id="ARBA00023140"/>
    </source>
</evidence>
<keyword evidence="4 9" id="KW-1133">Transmembrane helix</keyword>
<dbReference type="EMBL" id="OC978225">
    <property type="protein sequence ID" value="CAG4634880.1"/>
    <property type="molecule type" value="Genomic_DNA"/>
</dbReference>
<dbReference type="AlphaFoldDB" id="A0A9N6WP12"/>
<evidence type="ECO:0000256" key="9">
    <source>
        <dbReference type="RuleBase" id="RU368040"/>
    </source>
</evidence>
<accession>A0A9N6WP12</accession>
<evidence type="ECO:0000256" key="3">
    <source>
        <dbReference type="ARBA" id="ARBA00022787"/>
    </source>
</evidence>
<comment type="function">
    <text evidence="9">Plays a role in mitochondrial and peroxisomal fission. Promotes the recruitment and association of the fission mediator dynamin-related protein 1 (DNM1L) to the mitochondrial surface.</text>
</comment>
<dbReference type="GO" id="GO:0090314">
    <property type="term" value="P:positive regulation of protein targeting to membrane"/>
    <property type="evidence" value="ECO:0007669"/>
    <property type="project" value="UniProtKB-UniRule"/>
</dbReference>
<evidence type="ECO:0000259" key="10">
    <source>
        <dbReference type="Pfam" id="PF05644"/>
    </source>
</evidence>
<name>A0A9N6WP12_9CRUS</name>
<sequence>MSGPMYGNHTPDELYDNSAYSVDISNRMQVPKSIRIGGSPGEDGIIHSMYTSKSDVKYEMKVPDRILVVGQDRHVGMKAPPHELVLENSILSMDNNFPPVRVQTPPRSITVDALAQHNGHDQMTGDTSDLEETDEEGDEMELSVAKELVLVTENKRSNDSSMAEPPQLTLTAPQLTEEVFVLRQQIGRLHRRMAGLEREQQQRQQRDALVISLGAVYLVWKVILWLTRSP</sequence>